<feature type="chain" id="PRO_5040292890" evidence="1">
    <location>
        <begin position="33"/>
        <end position="178"/>
    </location>
</feature>
<gene>
    <name evidence="2" type="ORF">PsYK624_154080</name>
</gene>
<dbReference type="Proteomes" id="UP000703269">
    <property type="component" value="Unassembled WGS sequence"/>
</dbReference>
<reference evidence="2 3" key="1">
    <citation type="submission" date="2021-08" db="EMBL/GenBank/DDBJ databases">
        <title>Draft Genome Sequence of Phanerochaete sordida strain YK-624.</title>
        <authorList>
            <person name="Mori T."/>
            <person name="Dohra H."/>
            <person name="Suzuki T."/>
            <person name="Kawagishi H."/>
            <person name="Hirai H."/>
        </authorList>
    </citation>
    <scope>NUCLEOTIDE SEQUENCE [LARGE SCALE GENOMIC DNA]</scope>
    <source>
        <strain evidence="2 3">YK-624</strain>
    </source>
</reference>
<protein>
    <submittedName>
        <fullName evidence="2">Uncharacterized protein</fullName>
    </submittedName>
</protein>
<dbReference type="AlphaFoldDB" id="A0A9P3LL38"/>
<evidence type="ECO:0000256" key="1">
    <source>
        <dbReference type="SAM" id="SignalP"/>
    </source>
</evidence>
<feature type="signal peptide" evidence="1">
    <location>
        <begin position="1"/>
        <end position="32"/>
    </location>
</feature>
<organism evidence="2 3">
    <name type="scientific">Phanerochaete sordida</name>
    <dbReference type="NCBI Taxonomy" id="48140"/>
    <lineage>
        <taxon>Eukaryota</taxon>
        <taxon>Fungi</taxon>
        <taxon>Dikarya</taxon>
        <taxon>Basidiomycota</taxon>
        <taxon>Agaricomycotina</taxon>
        <taxon>Agaricomycetes</taxon>
        <taxon>Polyporales</taxon>
        <taxon>Phanerochaetaceae</taxon>
        <taxon>Phanerochaete</taxon>
    </lineage>
</organism>
<evidence type="ECO:0000313" key="3">
    <source>
        <dbReference type="Proteomes" id="UP000703269"/>
    </source>
</evidence>
<dbReference type="EMBL" id="BPQB01000103">
    <property type="protein sequence ID" value="GJE99161.1"/>
    <property type="molecule type" value="Genomic_DNA"/>
</dbReference>
<proteinExistence type="predicted"/>
<comment type="caution">
    <text evidence="2">The sequence shown here is derived from an EMBL/GenBank/DDBJ whole genome shotgun (WGS) entry which is preliminary data.</text>
</comment>
<keyword evidence="1" id="KW-0732">Signal</keyword>
<keyword evidence="3" id="KW-1185">Reference proteome</keyword>
<evidence type="ECO:0000313" key="2">
    <source>
        <dbReference type="EMBL" id="GJE99161.1"/>
    </source>
</evidence>
<name>A0A9P3LL38_9APHY</name>
<accession>A0A9P3LL38</accession>
<sequence length="178" mass="19548">MNAQCFSDFRLRLPGKHACLVLTVLTVSPLQAQAPGSGGTLKPRLAQGCCYDRPDRLTRRLQSRLSVDTTPYPGDSGLYRDLASSAGSPLMRYLPSKQSELCSWHRATECEPPTRSLCLRILRCRDVMRAPASLSSCWSSSWLVIAATAVRHRYKYSGCATYGWRDSGSSSAVEGELG</sequence>